<name>A0A543EU03_9MICO</name>
<dbReference type="PANTHER" id="PTHR30055">
    <property type="entry name" value="HTH-TYPE TRANSCRIPTIONAL REGULATOR RUTR"/>
    <property type="match status" value="1"/>
</dbReference>
<evidence type="ECO:0000313" key="7">
    <source>
        <dbReference type="Proteomes" id="UP000320235"/>
    </source>
</evidence>
<organism evidence="6 7">
    <name type="scientific">Microbacterium kyungheense</name>
    <dbReference type="NCBI Taxonomy" id="1263636"/>
    <lineage>
        <taxon>Bacteria</taxon>
        <taxon>Bacillati</taxon>
        <taxon>Actinomycetota</taxon>
        <taxon>Actinomycetes</taxon>
        <taxon>Micrococcales</taxon>
        <taxon>Microbacteriaceae</taxon>
        <taxon>Microbacterium</taxon>
    </lineage>
</organism>
<reference evidence="6 7" key="1">
    <citation type="submission" date="2019-06" db="EMBL/GenBank/DDBJ databases">
        <title>Sequencing the genomes of 1000 actinobacteria strains.</title>
        <authorList>
            <person name="Klenk H.-P."/>
        </authorList>
    </citation>
    <scope>NUCLEOTIDE SEQUENCE [LARGE SCALE GENOMIC DNA]</scope>
    <source>
        <strain evidence="6 7">DSM 105492</strain>
    </source>
</reference>
<dbReference type="OrthoDB" id="3193022at2"/>
<gene>
    <name evidence="6" type="ORF">FB391_2505</name>
</gene>
<dbReference type="Proteomes" id="UP000320235">
    <property type="component" value="Unassembled WGS sequence"/>
</dbReference>
<dbReference type="PROSITE" id="PS50977">
    <property type="entry name" value="HTH_TETR_2"/>
    <property type="match status" value="1"/>
</dbReference>
<dbReference type="Gene3D" id="1.10.357.10">
    <property type="entry name" value="Tetracycline Repressor, domain 2"/>
    <property type="match status" value="1"/>
</dbReference>
<proteinExistence type="predicted"/>
<keyword evidence="7" id="KW-1185">Reference proteome</keyword>
<dbReference type="GO" id="GO:0000976">
    <property type="term" value="F:transcription cis-regulatory region binding"/>
    <property type="evidence" value="ECO:0007669"/>
    <property type="project" value="TreeGrafter"/>
</dbReference>
<evidence type="ECO:0000256" key="4">
    <source>
        <dbReference type="PROSITE-ProRule" id="PRU00335"/>
    </source>
</evidence>
<keyword evidence="3" id="KW-0804">Transcription</keyword>
<feature type="DNA-binding region" description="H-T-H motif" evidence="4">
    <location>
        <begin position="29"/>
        <end position="48"/>
    </location>
</feature>
<dbReference type="Pfam" id="PF00440">
    <property type="entry name" value="TetR_N"/>
    <property type="match status" value="1"/>
</dbReference>
<dbReference type="InterPro" id="IPR050109">
    <property type="entry name" value="HTH-type_TetR-like_transc_reg"/>
</dbReference>
<dbReference type="RefSeq" id="WP_141894755.1">
    <property type="nucleotide sequence ID" value="NZ_VFPE01000003.1"/>
</dbReference>
<sequence>MDPRKQRSQERLYAAALELAGERPMSELSVTQLAEAAGVHRSTFYEHADSPEALVEAALTAELDRLRDALLADRSDAATALVTVTRGVLEHVLRHADVYRRELSDGGGALHAMLSRHFRGTTEALIERGRVELGVTVAGTAPADVADAAARFLADGTVGLIDGWLRRPRPQVDQFLQLYGALLPDWWPHRPSV</sequence>
<evidence type="ECO:0000256" key="3">
    <source>
        <dbReference type="ARBA" id="ARBA00023163"/>
    </source>
</evidence>
<dbReference type="PANTHER" id="PTHR30055:SF234">
    <property type="entry name" value="HTH-TYPE TRANSCRIPTIONAL REGULATOR BETI"/>
    <property type="match status" value="1"/>
</dbReference>
<feature type="domain" description="HTH tetR-type" evidence="5">
    <location>
        <begin position="6"/>
        <end position="66"/>
    </location>
</feature>
<evidence type="ECO:0000256" key="1">
    <source>
        <dbReference type="ARBA" id="ARBA00023015"/>
    </source>
</evidence>
<evidence type="ECO:0000256" key="2">
    <source>
        <dbReference type="ARBA" id="ARBA00023125"/>
    </source>
</evidence>
<dbReference type="GO" id="GO:0003700">
    <property type="term" value="F:DNA-binding transcription factor activity"/>
    <property type="evidence" value="ECO:0007669"/>
    <property type="project" value="TreeGrafter"/>
</dbReference>
<dbReference type="InterPro" id="IPR001647">
    <property type="entry name" value="HTH_TetR"/>
</dbReference>
<dbReference type="InterPro" id="IPR009057">
    <property type="entry name" value="Homeodomain-like_sf"/>
</dbReference>
<keyword evidence="2 4" id="KW-0238">DNA-binding</keyword>
<dbReference type="EMBL" id="VFPE01000003">
    <property type="protein sequence ID" value="TQM25046.1"/>
    <property type="molecule type" value="Genomic_DNA"/>
</dbReference>
<evidence type="ECO:0000259" key="5">
    <source>
        <dbReference type="PROSITE" id="PS50977"/>
    </source>
</evidence>
<accession>A0A543EU03</accession>
<dbReference type="SUPFAM" id="SSF46689">
    <property type="entry name" value="Homeodomain-like"/>
    <property type="match status" value="1"/>
</dbReference>
<protein>
    <submittedName>
        <fullName evidence="6">TetR family transcriptional regulator</fullName>
    </submittedName>
</protein>
<keyword evidence="1" id="KW-0805">Transcription regulation</keyword>
<evidence type="ECO:0000313" key="6">
    <source>
        <dbReference type="EMBL" id="TQM25046.1"/>
    </source>
</evidence>
<dbReference type="AlphaFoldDB" id="A0A543EU03"/>
<comment type="caution">
    <text evidence="6">The sequence shown here is derived from an EMBL/GenBank/DDBJ whole genome shotgun (WGS) entry which is preliminary data.</text>
</comment>